<dbReference type="GO" id="GO:0003677">
    <property type="term" value="F:DNA binding"/>
    <property type="evidence" value="ECO:0007669"/>
    <property type="project" value="InterPro"/>
</dbReference>
<accession>A0AA95GD26</accession>
<dbReference type="AlphaFoldDB" id="A0AA95GD26"/>
<dbReference type="SUPFAM" id="SSF47413">
    <property type="entry name" value="lambda repressor-like DNA-binding domains"/>
    <property type="match status" value="1"/>
</dbReference>
<proteinExistence type="predicted"/>
<evidence type="ECO:0000313" key="1">
    <source>
        <dbReference type="EMBL" id="WGL96522.1"/>
    </source>
</evidence>
<gene>
    <name evidence="1" type="ORF">QE207_08275</name>
</gene>
<name>A0AA95GD26_9GAMM</name>
<dbReference type="Proteomes" id="UP001177597">
    <property type="component" value="Chromosome"/>
</dbReference>
<dbReference type="InterPro" id="IPR010982">
    <property type="entry name" value="Lambda_DNA-bd_dom_sf"/>
</dbReference>
<protein>
    <submittedName>
        <fullName evidence="1">Cro/CI family transcriptional regulator</fullName>
    </submittedName>
</protein>
<organism evidence="1 2">
    <name type="scientific">Arsenophonus nasoniae</name>
    <name type="common">son-killer infecting Nasonia vitripennis</name>
    <dbReference type="NCBI Taxonomy" id="638"/>
    <lineage>
        <taxon>Bacteria</taxon>
        <taxon>Pseudomonadati</taxon>
        <taxon>Pseudomonadota</taxon>
        <taxon>Gammaproteobacteria</taxon>
        <taxon>Enterobacterales</taxon>
        <taxon>Morganellaceae</taxon>
        <taxon>Arsenophonus</taxon>
    </lineage>
</organism>
<sequence>MNKSDVLAHFKGVTNTAIALGVSKSTVSLWREIIPWQYALLVSELTDQELKFDRKKYPERFITKITKQKYTKTAS</sequence>
<evidence type="ECO:0000313" key="2">
    <source>
        <dbReference type="Proteomes" id="UP001177597"/>
    </source>
</evidence>
<dbReference type="RefSeq" id="WP_280629998.1">
    <property type="nucleotide sequence ID" value="NZ_CP123498.1"/>
</dbReference>
<dbReference type="Pfam" id="PF14549">
    <property type="entry name" value="P22_Cro"/>
    <property type="match status" value="1"/>
</dbReference>
<dbReference type="EMBL" id="CP123498">
    <property type="protein sequence ID" value="WGL96522.1"/>
    <property type="molecule type" value="Genomic_DNA"/>
</dbReference>
<dbReference type="Gene3D" id="1.10.260.40">
    <property type="entry name" value="lambda repressor-like DNA-binding domains"/>
    <property type="match status" value="1"/>
</dbReference>
<reference evidence="1" key="1">
    <citation type="submission" date="2023-04" db="EMBL/GenBank/DDBJ databases">
        <title>Genome dynamics across the evolutionary transition to endosymbiosis.</title>
        <authorList>
            <person name="Siozios S."/>
            <person name="Nadal-Jimenez P."/>
            <person name="Azagi T."/>
            <person name="Sprong H."/>
            <person name="Frost C.L."/>
            <person name="Parratt S.R."/>
            <person name="Taylor G."/>
            <person name="Brettell L."/>
            <person name="Lew K.C."/>
            <person name="Croft L."/>
            <person name="King K.C."/>
            <person name="Brockhurst M.A."/>
            <person name="Hypsa V."/>
            <person name="Novakova E."/>
            <person name="Darby A.C."/>
            <person name="Hurst G.D.D."/>
        </authorList>
    </citation>
    <scope>NUCLEOTIDE SEQUENCE</scope>
    <source>
        <strain evidence="1">AIh</strain>
    </source>
</reference>